<sequence>MTLLASLGEWTTRVAGELGYLGLFAVMVVENLFPPIPSEAILPLAGLQVSRGALTFLAALAVATAGSLVGALLLYGVGRLGGRPLVLRLGPLLRIGPARLERADAWFDRHGAWIVVLGRLVPGARSIVSIPAGMSEMPLWRFGLLTTVGSLAWNAALIAAGQRLGADWPAVSGLIDGASTAVLIALAAALTALVLRSARRSSRRRRASRPTAEGRMAP</sequence>
<proteinExistence type="inferred from homology"/>
<feature type="transmembrane region" description="Helical" evidence="7">
    <location>
        <begin position="53"/>
        <end position="75"/>
    </location>
</feature>
<evidence type="ECO:0000313" key="9">
    <source>
        <dbReference type="EMBL" id="CAA9486655.1"/>
    </source>
</evidence>
<dbReference type="AlphaFoldDB" id="A0A6J4S1K9"/>
<evidence type="ECO:0000256" key="6">
    <source>
        <dbReference type="ARBA" id="ARBA00023136"/>
    </source>
</evidence>
<evidence type="ECO:0000259" key="8">
    <source>
        <dbReference type="Pfam" id="PF09335"/>
    </source>
</evidence>
<gene>
    <name evidence="9" type="ORF">AVDCRST_MAG45-486</name>
</gene>
<dbReference type="PANTHER" id="PTHR42709:SF6">
    <property type="entry name" value="UNDECAPRENYL PHOSPHATE TRANSPORTER A"/>
    <property type="match status" value="1"/>
</dbReference>
<reference evidence="9" key="1">
    <citation type="submission" date="2020-02" db="EMBL/GenBank/DDBJ databases">
        <authorList>
            <person name="Meier V. D."/>
        </authorList>
    </citation>
    <scope>NUCLEOTIDE SEQUENCE</scope>
    <source>
        <strain evidence="9">AVDCRST_MAG45</strain>
    </source>
</reference>
<evidence type="ECO:0000256" key="1">
    <source>
        <dbReference type="ARBA" id="ARBA00004651"/>
    </source>
</evidence>
<comment type="similarity">
    <text evidence="2">Belongs to the DedA family.</text>
</comment>
<accession>A0A6J4S1K9</accession>
<evidence type="ECO:0000256" key="7">
    <source>
        <dbReference type="SAM" id="Phobius"/>
    </source>
</evidence>
<keyword evidence="4 7" id="KW-0812">Transmembrane</keyword>
<evidence type="ECO:0000256" key="3">
    <source>
        <dbReference type="ARBA" id="ARBA00022475"/>
    </source>
</evidence>
<keyword evidence="6 7" id="KW-0472">Membrane</keyword>
<dbReference type="EMBL" id="CADCVU010000047">
    <property type="protein sequence ID" value="CAA9486655.1"/>
    <property type="molecule type" value="Genomic_DNA"/>
</dbReference>
<dbReference type="GO" id="GO:0005886">
    <property type="term" value="C:plasma membrane"/>
    <property type="evidence" value="ECO:0007669"/>
    <property type="project" value="UniProtKB-SubCell"/>
</dbReference>
<keyword evidence="5 7" id="KW-1133">Transmembrane helix</keyword>
<evidence type="ECO:0000256" key="4">
    <source>
        <dbReference type="ARBA" id="ARBA00022692"/>
    </source>
</evidence>
<dbReference type="Pfam" id="PF09335">
    <property type="entry name" value="VTT_dom"/>
    <property type="match status" value="1"/>
</dbReference>
<keyword evidence="3" id="KW-1003">Cell membrane</keyword>
<protein>
    <recommendedName>
        <fullName evidence="8">VTT domain-containing protein</fullName>
    </recommendedName>
</protein>
<organism evidence="9">
    <name type="scientific">uncultured Solirubrobacterales bacterium</name>
    <dbReference type="NCBI Taxonomy" id="768556"/>
    <lineage>
        <taxon>Bacteria</taxon>
        <taxon>Bacillati</taxon>
        <taxon>Actinomycetota</taxon>
        <taxon>Thermoleophilia</taxon>
        <taxon>Solirubrobacterales</taxon>
        <taxon>environmental samples</taxon>
    </lineage>
</organism>
<feature type="domain" description="VTT" evidence="8">
    <location>
        <begin position="36"/>
        <end position="162"/>
    </location>
</feature>
<feature type="transmembrane region" description="Helical" evidence="7">
    <location>
        <begin position="173"/>
        <end position="195"/>
    </location>
</feature>
<dbReference type="InterPro" id="IPR051311">
    <property type="entry name" value="DedA_domain"/>
</dbReference>
<comment type="subcellular location">
    <subcellularLocation>
        <location evidence="1">Cell membrane</location>
        <topology evidence="1">Multi-pass membrane protein</topology>
    </subcellularLocation>
</comment>
<dbReference type="PANTHER" id="PTHR42709">
    <property type="entry name" value="ALKALINE PHOSPHATASE LIKE PROTEIN"/>
    <property type="match status" value="1"/>
</dbReference>
<feature type="transmembrane region" description="Helical" evidence="7">
    <location>
        <begin position="139"/>
        <end position="161"/>
    </location>
</feature>
<dbReference type="InterPro" id="IPR032816">
    <property type="entry name" value="VTT_dom"/>
</dbReference>
<evidence type="ECO:0000256" key="2">
    <source>
        <dbReference type="ARBA" id="ARBA00010792"/>
    </source>
</evidence>
<name>A0A6J4S1K9_9ACTN</name>
<evidence type="ECO:0000256" key="5">
    <source>
        <dbReference type="ARBA" id="ARBA00022989"/>
    </source>
</evidence>